<evidence type="ECO:0000313" key="3">
    <source>
        <dbReference type="EMBL" id="SPC73174.1"/>
    </source>
</evidence>
<dbReference type="InterPro" id="IPR029472">
    <property type="entry name" value="Copia-like_N"/>
</dbReference>
<proteinExistence type="predicted"/>
<dbReference type="AlphaFoldDB" id="A0A2N9EEU4"/>
<feature type="domain" description="Retrotransposon Copia-like N-terminal" evidence="2">
    <location>
        <begin position="29"/>
        <end position="68"/>
    </location>
</feature>
<dbReference type="Pfam" id="PF14244">
    <property type="entry name" value="Retrotran_gag_3"/>
    <property type="match status" value="1"/>
</dbReference>
<dbReference type="PANTHER" id="PTHR37610">
    <property type="entry name" value="CCHC-TYPE DOMAIN-CONTAINING PROTEIN"/>
    <property type="match status" value="1"/>
</dbReference>
<reference evidence="3" key="1">
    <citation type="submission" date="2018-02" db="EMBL/GenBank/DDBJ databases">
        <authorList>
            <person name="Cohen D.B."/>
            <person name="Kent A.D."/>
        </authorList>
    </citation>
    <scope>NUCLEOTIDE SEQUENCE</scope>
</reference>
<organism evidence="3">
    <name type="scientific">Fagus sylvatica</name>
    <name type="common">Beechnut</name>
    <dbReference type="NCBI Taxonomy" id="28930"/>
    <lineage>
        <taxon>Eukaryota</taxon>
        <taxon>Viridiplantae</taxon>
        <taxon>Streptophyta</taxon>
        <taxon>Embryophyta</taxon>
        <taxon>Tracheophyta</taxon>
        <taxon>Spermatophyta</taxon>
        <taxon>Magnoliopsida</taxon>
        <taxon>eudicotyledons</taxon>
        <taxon>Gunneridae</taxon>
        <taxon>Pentapetalae</taxon>
        <taxon>rosids</taxon>
        <taxon>fabids</taxon>
        <taxon>Fagales</taxon>
        <taxon>Fagaceae</taxon>
        <taxon>Fagus</taxon>
    </lineage>
</organism>
<dbReference type="EMBL" id="OIVN01000044">
    <property type="protein sequence ID" value="SPC73174.1"/>
    <property type="molecule type" value="Genomic_DNA"/>
</dbReference>
<sequence>MAFEITSTKIVYVVTPLDDPPPSSPYYIHANDNSSLMLVNQPLTGDNFHSWFRSMAMGLTIKNKLGFVGWKSILVCTCVPSCSCGAMRQGFLFDKTRGMAEIYWSIECPYVQSTALLCNTESAESTPAKQGFQKRDKPTCSHCGLIGHTMEKCYKLHRYPPGYKTKGKGPVANQVFVTNFGANVVAVTNEMSHFQLSQIQAQCQQLLAVLNTKSLLPNTPKPSTSNVTYQAMANTTSSSSLPIHSMSGLHPLEDDWTG</sequence>
<evidence type="ECO:0000256" key="1">
    <source>
        <dbReference type="SAM" id="MobiDB-lite"/>
    </source>
</evidence>
<feature type="region of interest" description="Disordered" evidence="1">
    <location>
        <begin position="238"/>
        <end position="258"/>
    </location>
</feature>
<gene>
    <name evidence="3" type="ORF">FSB_LOCUS1056</name>
</gene>
<accession>A0A2N9EEU4</accession>
<dbReference type="PANTHER" id="PTHR37610:SF97">
    <property type="entry name" value="RETROTRANSPOSON GAG DOMAIN-CONTAINING PROTEIN"/>
    <property type="match status" value="1"/>
</dbReference>
<evidence type="ECO:0000259" key="2">
    <source>
        <dbReference type="Pfam" id="PF14244"/>
    </source>
</evidence>
<protein>
    <recommendedName>
        <fullName evidence="2">Retrotransposon Copia-like N-terminal domain-containing protein</fullName>
    </recommendedName>
</protein>
<name>A0A2N9EEU4_FAGSY</name>